<dbReference type="STRING" id="67331.SAMN04490357_1301"/>
<keyword evidence="1" id="KW-0812">Transmembrane</keyword>
<keyword evidence="3" id="KW-0808">Transferase</keyword>
<dbReference type="InterPro" id="IPR017832">
    <property type="entry name" value="Glyco_trans_2_hopen-assoc_HpnB"/>
</dbReference>
<keyword evidence="1" id="KW-1133">Transmembrane helix</keyword>
<dbReference type="GeneID" id="95510525"/>
<dbReference type="Gene3D" id="3.90.550.10">
    <property type="entry name" value="Spore Coat Polysaccharide Biosynthesis Protein SpsA, Chain A"/>
    <property type="match status" value="1"/>
</dbReference>
<proteinExistence type="predicted"/>
<name>A0A1H4Q4T5_9ACTN</name>
<evidence type="ECO:0000313" key="4">
    <source>
        <dbReference type="Proteomes" id="UP000182375"/>
    </source>
</evidence>
<dbReference type="NCBIfam" id="TIGR03469">
    <property type="entry name" value="HpnB"/>
    <property type="match status" value="1"/>
</dbReference>
<keyword evidence="1" id="KW-0472">Membrane</keyword>
<feature type="transmembrane region" description="Helical" evidence="1">
    <location>
        <begin position="308"/>
        <end position="331"/>
    </location>
</feature>
<dbReference type="AlphaFoldDB" id="A0A1H4Q4T5"/>
<dbReference type="PANTHER" id="PTHR43646:SF3">
    <property type="entry name" value="SLR1566 PROTEIN"/>
    <property type="match status" value="1"/>
</dbReference>
<dbReference type="PANTHER" id="PTHR43646">
    <property type="entry name" value="GLYCOSYLTRANSFERASE"/>
    <property type="match status" value="1"/>
</dbReference>
<sequence length="391" mass="42385">MSAFLWITVVSLAAWCWLLLGQGFFWRTDVRLPARREPASWPSVCVVVPARDEAGVLPASLPSLLAQDYPGRAEVFLVDDGSTDGTGELARELSGRHGGLPLTVTSPGEPPAGWTGKLWAVRHGIALARAREPEYLLLTDADIAHAPDSLRELVAAAGTGGFDVVSQMARLRVESRWERLVVPAFVYFFAQLYPFRWIGREGSRTAAAAGGCVLLRTAMAERARIPDAIRHAVIDDVSLARAVKGAGGRVWLGLADRVDSVRPYPRLHDLWRMVSRSAYAQLRHNPLVLLGTVAGLALVYLVPPVAVVWGAAAGGTATAVAGALAWAVMAGTYAPMLRYYRQPLWLAPLLPYTAFLYLLMTVDSAVQHYRGRGAAWKGRTYTRPGAVPDEG</sequence>
<dbReference type="Pfam" id="PF00535">
    <property type="entry name" value="Glycos_transf_2"/>
    <property type="match status" value="1"/>
</dbReference>
<protein>
    <submittedName>
        <fullName evidence="3">Hopene-associated glycosyltransferase HpnB</fullName>
    </submittedName>
</protein>
<dbReference type="InterPro" id="IPR029044">
    <property type="entry name" value="Nucleotide-diphossugar_trans"/>
</dbReference>
<feature type="transmembrane region" description="Helical" evidence="1">
    <location>
        <begin position="6"/>
        <end position="26"/>
    </location>
</feature>
<feature type="transmembrane region" description="Helical" evidence="1">
    <location>
        <begin position="282"/>
        <end position="302"/>
    </location>
</feature>
<dbReference type="RefSeq" id="WP_074991322.1">
    <property type="nucleotide sequence ID" value="NZ_FNTD01000004.1"/>
</dbReference>
<dbReference type="InterPro" id="IPR001173">
    <property type="entry name" value="Glyco_trans_2-like"/>
</dbReference>
<feature type="transmembrane region" description="Helical" evidence="1">
    <location>
        <begin position="343"/>
        <end position="360"/>
    </location>
</feature>
<gene>
    <name evidence="3" type="ORF">SAMN04490357_1301</name>
</gene>
<evidence type="ECO:0000313" key="3">
    <source>
        <dbReference type="EMBL" id="SEC14609.1"/>
    </source>
</evidence>
<accession>A0A1H4Q4T5</accession>
<dbReference type="SUPFAM" id="SSF53448">
    <property type="entry name" value="Nucleotide-diphospho-sugar transferases"/>
    <property type="match status" value="1"/>
</dbReference>
<dbReference type="GO" id="GO:0016740">
    <property type="term" value="F:transferase activity"/>
    <property type="evidence" value="ECO:0007669"/>
    <property type="project" value="UniProtKB-KW"/>
</dbReference>
<reference evidence="3 4" key="1">
    <citation type="submission" date="2016-10" db="EMBL/GenBank/DDBJ databases">
        <authorList>
            <person name="de Groot N.N."/>
        </authorList>
    </citation>
    <scope>NUCLEOTIDE SEQUENCE [LARGE SCALE GENOMIC DNA]</scope>
    <source>
        <strain evidence="3 4">DSM 40306</strain>
    </source>
</reference>
<dbReference type="EMBL" id="FNTD01000004">
    <property type="protein sequence ID" value="SEC14609.1"/>
    <property type="molecule type" value="Genomic_DNA"/>
</dbReference>
<evidence type="ECO:0000256" key="1">
    <source>
        <dbReference type="SAM" id="Phobius"/>
    </source>
</evidence>
<organism evidence="3 4">
    <name type="scientific">Streptomyces misionensis</name>
    <dbReference type="NCBI Taxonomy" id="67331"/>
    <lineage>
        <taxon>Bacteria</taxon>
        <taxon>Bacillati</taxon>
        <taxon>Actinomycetota</taxon>
        <taxon>Actinomycetes</taxon>
        <taxon>Kitasatosporales</taxon>
        <taxon>Streptomycetaceae</taxon>
        <taxon>Streptomyces</taxon>
    </lineage>
</organism>
<evidence type="ECO:0000259" key="2">
    <source>
        <dbReference type="Pfam" id="PF00535"/>
    </source>
</evidence>
<feature type="domain" description="Glycosyltransferase 2-like" evidence="2">
    <location>
        <begin position="45"/>
        <end position="188"/>
    </location>
</feature>
<dbReference type="Proteomes" id="UP000182375">
    <property type="component" value="Unassembled WGS sequence"/>
</dbReference>